<evidence type="ECO:0000313" key="2">
    <source>
        <dbReference type="EMBL" id="THU67081.1"/>
    </source>
</evidence>
<feature type="compositionally biased region" description="Basic and acidic residues" evidence="1">
    <location>
        <begin position="112"/>
        <end position="123"/>
    </location>
</feature>
<reference evidence="2 3" key="1">
    <citation type="journal article" date="2019" name="Nat. Plants">
        <title>Genome sequencing of Musa balbisiana reveals subgenome evolution and function divergence in polyploid bananas.</title>
        <authorList>
            <person name="Yao X."/>
        </authorList>
    </citation>
    <scope>NUCLEOTIDE SEQUENCE [LARGE SCALE GENOMIC DNA]</scope>
    <source>
        <strain evidence="3">cv. DH-PKW</strain>
        <tissue evidence="2">Leaves</tissue>
    </source>
</reference>
<feature type="region of interest" description="Disordered" evidence="1">
    <location>
        <begin position="96"/>
        <end position="176"/>
    </location>
</feature>
<feature type="compositionally biased region" description="Basic and acidic residues" evidence="1">
    <location>
        <begin position="194"/>
        <end position="206"/>
    </location>
</feature>
<accession>A0A4S8JXP7</accession>
<name>A0A4S8JXP7_MUSBA</name>
<dbReference type="EMBL" id="PYDT01000003">
    <property type="protein sequence ID" value="THU67081.1"/>
    <property type="molecule type" value="Genomic_DNA"/>
</dbReference>
<dbReference type="Proteomes" id="UP000317650">
    <property type="component" value="Chromosome 5"/>
</dbReference>
<comment type="caution">
    <text evidence="2">The sequence shown here is derived from an EMBL/GenBank/DDBJ whole genome shotgun (WGS) entry which is preliminary data.</text>
</comment>
<gene>
    <name evidence="2" type="ORF">C4D60_Mb05t20890</name>
</gene>
<sequence>MNHVKLHQTSVFSLRISPVAFRYPQEDGTLEMNLNVEDLTAETLHEQVSPEGRAGIAATTVLAGIPRIGSALPEPLPFCLGCSTFWRSLRFASPAFTLPPEDNTPGANEGGGPRERGGGEERKEKKKVSGRCEEEEGKGKRRGVPVRSMSAGDLRQASLEKSKERERDGGMTDLHKWEVKATIEQGCGMKEKKEECKGVLNEKRGSDGGSGSVRRQRQREQECKEAAIAGV</sequence>
<evidence type="ECO:0000313" key="3">
    <source>
        <dbReference type="Proteomes" id="UP000317650"/>
    </source>
</evidence>
<evidence type="ECO:0000256" key="1">
    <source>
        <dbReference type="SAM" id="MobiDB-lite"/>
    </source>
</evidence>
<feature type="compositionally biased region" description="Basic and acidic residues" evidence="1">
    <location>
        <begin position="158"/>
        <end position="176"/>
    </location>
</feature>
<dbReference type="AlphaFoldDB" id="A0A4S8JXP7"/>
<feature type="region of interest" description="Disordered" evidence="1">
    <location>
        <begin position="194"/>
        <end position="231"/>
    </location>
</feature>
<keyword evidence="3" id="KW-1185">Reference proteome</keyword>
<organism evidence="2 3">
    <name type="scientific">Musa balbisiana</name>
    <name type="common">Banana</name>
    <dbReference type="NCBI Taxonomy" id="52838"/>
    <lineage>
        <taxon>Eukaryota</taxon>
        <taxon>Viridiplantae</taxon>
        <taxon>Streptophyta</taxon>
        <taxon>Embryophyta</taxon>
        <taxon>Tracheophyta</taxon>
        <taxon>Spermatophyta</taxon>
        <taxon>Magnoliopsida</taxon>
        <taxon>Liliopsida</taxon>
        <taxon>Zingiberales</taxon>
        <taxon>Musaceae</taxon>
        <taxon>Musa</taxon>
    </lineage>
</organism>
<proteinExistence type="predicted"/>
<protein>
    <submittedName>
        <fullName evidence="2">Uncharacterized protein</fullName>
    </submittedName>
</protein>